<dbReference type="GO" id="GO:0003676">
    <property type="term" value="F:nucleic acid binding"/>
    <property type="evidence" value="ECO:0007669"/>
    <property type="project" value="InterPro"/>
</dbReference>
<keyword evidence="5" id="KW-0862">Zinc</keyword>
<organism evidence="9 10">
    <name type="scientific">Schistosoma rodhaini</name>
    <dbReference type="NCBI Taxonomy" id="6188"/>
    <lineage>
        <taxon>Eukaryota</taxon>
        <taxon>Metazoa</taxon>
        <taxon>Spiralia</taxon>
        <taxon>Lophotrochozoa</taxon>
        <taxon>Platyhelminthes</taxon>
        <taxon>Trematoda</taxon>
        <taxon>Digenea</taxon>
        <taxon>Strigeidida</taxon>
        <taxon>Schistosomatoidea</taxon>
        <taxon>Schistosomatidae</taxon>
        <taxon>Schistosoma</taxon>
    </lineage>
</organism>
<feature type="domain" description="C2H2-type" evidence="8">
    <location>
        <begin position="129"/>
        <end position="151"/>
    </location>
</feature>
<dbReference type="InterPro" id="IPR051868">
    <property type="entry name" value="ZN346_ZMAT4"/>
</dbReference>
<dbReference type="InterPro" id="IPR003604">
    <property type="entry name" value="Matrin/U1-like-C_Znf_C2H2"/>
</dbReference>
<dbReference type="SMART" id="SM00451">
    <property type="entry name" value="ZnF_U1"/>
    <property type="match status" value="3"/>
</dbReference>
<keyword evidence="9" id="KW-1185">Reference proteome</keyword>
<dbReference type="SUPFAM" id="SSF57667">
    <property type="entry name" value="beta-beta-alpha zinc fingers"/>
    <property type="match status" value="2"/>
</dbReference>
<evidence type="ECO:0000256" key="5">
    <source>
        <dbReference type="ARBA" id="ARBA00022833"/>
    </source>
</evidence>
<comment type="subcellular location">
    <subcellularLocation>
        <location evidence="1">Nucleus</location>
    </subcellularLocation>
</comment>
<dbReference type="Proteomes" id="UP000050792">
    <property type="component" value="Unassembled WGS sequence"/>
</dbReference>
<dbReference type="InterPro" id="IPR013087">
    <property type="entry name" value="Znf_C2H2_type"/>
</dbReference>
<proteinExistence type="predicted"/>
<name>A0AA85EYD6_9TREM</name>
<sequence>MKRNNCRVTVPMNPPRFLCSVCNVWCDTENVLRLHEMGKKHRSKCLVLDSLNTRDHIDYPLKISLPTLVTPDSGSPKDSLLDTSSYSTGTGRNSTCDQKSPLYVGFIDSSSNWTKSNELSSASEISFNCNLCGIHLNSSDQYISHLRGRKHQSKINVNSVSSLSSSDTAMSPSSDENPTSVFYHCNICQFVIFNSMKLKHLESEEHRLNVRRLKGKSLSPGPRVDNSPHLRKFKRSCREVLVPVYGSIKFTSTEAKLLENSAKGDQDCVLLLDSFDGRDRIAIHLANALLIANKNLSTIDPSSPSTPTWVVWVLPKIEKSSANSISIFGSQSDNKTDTSQRPLKIAYLPCDTKLLPQVDLIFTTSDLFVEHLSILLMRQAFICGIIIHDVGLALKNEEFCKLLYRYRQHFTNQANRGRIICFGQMKVEEDSVFSSFTQYG</sequence>
<evidence type="ECO:0000256" key="4">
    <source>
        <dbReference type="ARBA" id="ARBA00022771"/>
    </source>
</evidence>
<reference evidence="10" key="2">
    <citation type="submission" date="2023-11" db="UniProtKB">
        <authorList>
            <consortium name="WormBaseParasite"/>
        </authorList>
    </citation>
    <scope>IDENTIFICATION</scope>
</reference>
<dbReference type="PANTHER" id="PTHR46144:SF6">
    <property type="entry name" value="C2H2-TYPE DOMAIN-CONTAINING PROTEIN"/>
    <property type="match status" value="1"/>
</dbReference>
<dbReference type="GO" id="GO:0005634">
    <property type="term" value="C:nucleus"/>
    <property type="evidence" value="ECO:0007669"/>
    <property type="project" value="UniProtKB-SubCell"/>
</dbReference>
<dbReference type="PANTHER" id="PTHR46144">
    <property type="entry name" value="ZINC FINGER PROTEIN 385B-LIKE"/>
    <property type="match status" value="1"/>
</dbReference>
<keyword evidence="3" id="KW-0677">Repeat</keyword>
<evidence type="ECO:0000256" key="1">
    <source>
        <dbReference type="ARBA" id="ARBA00004123"/>
    </source>
</evidence>
<dbReference type="WBParaSite" id="SRDH1_28830.1">
    <property type="protein sequence ID" value="SRDH1_28830.1"/>
    <property type="gene ID" value="SRDH1_28830"/>
</dbReference>
<reference evidence="9" key="1">
    <citation type="submission" date="2022-06" db="EMBL/GenBank/DDBJ databases">
        <authorList>
            <person name="Berger JAMES D."/>
            <person name="Berger JAMES D."/>
        </authorList>
    </citation>
    <scope>NUCLEOTIDE SEQUENCE [LARGE SCALE GENOMIC DNA]</scope>
</reference>
<keyword evidence="6" id="KW-0539">Nucleus</keyword>
<dbReference type="InterPro" id="IPR036236">
    <property type="entry name" value="Znf_C2H2_sf"/>
</dbReference>
<dbReference type="SMART" id="SM00355">
    <property type="entry name" value="ZnF_C2H2"/>
    <property type="match status" value="3"/>
</dbReference>
<dbReference type="GO" id="GO:0008270">
    <property type="term" value="F:zinc ion binding"/>
    <property type="evidence" value="ECO:0007669"/>
    <property type="project" value="UniProtKB-KW"/>
</dbReference>
<dbReference type="InterPro" id="IPR022755">
    <property type="entry name" value="Znf_C2H2_jaz"/>
</dbReference>
<dbReference type="Gene3D" id="3.30.160.60">
    <property type="entry name" value="Classic Zinc Finger"/>
    <property type="match status" value="2"/>
</dbReference>
<evidence type="ECO:0000256" key="7">
    <source>
        <dbReference type="SAM" id="MobiDB-lite"/>
    </source>
</evidence>
<dbReference type="Pfam" id="PF12874">
    <property type="entry name" value="zf-met"/>
    <property type="match status" value="1"/>
</dbReference>
<dbReference type="AlphaFoldDB" id="A0AA85EYD6"/>
<accession>A0AA85EYD6</accession>
<feature type="compositionally biased region" description="Polar residues" evidence="7">
    <location>
        <begin position="81"/>
        <end position="95"/>
    </location>
</feature>
<evidence type="ECO:0000313" key="9">
    <source>
        <dbReference type="Proteomes" id="UP000050792"/>
    </source>
</evidence>
<evidence type="ECO:0000256" key="3">
    <source>
        <dbReference type="ARBA" id="ARBA00022737"/>
    </source>
</evidence>
<dbReference type="Pfam" id="PF12171">
    <property type="entry name" value="zf-C2H2_jaz"/>
    <property type="match status" value="1"/>
</dbReference>
<keyword evidence="4" id="KW-0863">Zinc-finger</keyword>
<protein>
    <submittedName>
        <fullName evidence="10">C2H2-type domain-containing protein</fullName>
    </submittedName>
</protein>
<feature type="region of interest" description="Disordered" evidence="7">
    <location>
        <begin position="72"/>
        <end position="95"/>
    </location>
</feature>
<evidence type="ECO:0000313" key="10">
    <source>
        <dbReference type="WBParaSite" id="SRDH1_28830.1"/>
    </source>
</evidence>
<keyword evidence="2" id="KW-0479">Metal-binding</keyword>
<evidence type="ECO:0000259" key="8">
    <source>
        <dbReference type="PROSITE" id="PS00028"/>
    </source>
</evidence>
<evidence type="ECO:0000256" key="6">
    <source>
        <dbReference type="ARBA" id="ARBA00023242"/>
    </source>
</evidence>
<dbReference type="PROSITE" id="PS00028">
    <property type="entry name" value="ZINC_FINGER_C2H2_1"/>
    <property type="match status" value="1"/>
</dbReference>
<evidence type="ECO:0000256" key="2">
    <source>
        <dbReference type="ARBA" id="ARBA00022723"/>
    </source>
</evidence>